<accession>A0A1F6UWP0</accession>
<gene>
    <name evidence="1" type="ORF">A2645_01265</name>
</gene>
<evidence type="ECO:0000313" key="2">
    <source>
        <dbReference type="Proteomes" id="UP000182253"/>
    </source>
</evidence>
<sequence length="636" mass="67787">MKYFFGFGIIIFLIGILFSNSIKKTEAAFSSGDGLIVYGTTNVLNFPQFRLYSSIPNIFSVPQNTVSGPPAHNVAMQTSPKKLEAIAGYTDESGVLHALCYDGINWTSDWSDTVGGNGKTRRFDIGYESATGDAVVLYSRGVAGSNELAYRIKSGTSGCGSSNWSAAANFDSANSTGIIDWVKIARDRRTGSSILGAIWADQNQILSGALWNGSIFTNEPAGPISTNLQYLRLKQDLNNFDLEFESNSGNLMIVWGDASGNNGTNGVRYIRCTGGIANCAWSVVQTPAGFADDASSLDISANLNSNEIVFGSIGAAGNDLQVGYWNGANWSATPNLDTTTGPPFSYDQIIKTGWLSSGGTSRSIIVYEDTNNTTLSFVAGNQNNFTIQPDFTPAPLFNGAHEWYDIDVDSINKNQLMFTVNDNNSDLYAERLFMDGNGNFTWTNGSGGNLLDQNLTNQNTGNFTFRFWNSVSTGEPLALTFNISNNSIGFGDLSVAASRFATSDGLGFATEIEAHNFSVTTNAPLGYRVLILGDSPSLGSFSIDPIGVVATSPVPGTEQFGLRIIASGGSGLVSSPYNTSDFAYAADAMIESEVASANIGDNQTTTYSARYMANISPITPAGQYATVLTFVATANF</sequence>
<protein>
    <submittedName>
        <fullName evidence="1">Uncharacterized protein</fullName>
    </submittedName>
</protein>
<dbReference type="STRING" id="1801735.A2645_01265"/>
<reference evidence="1 2" key="1">
    <citation type="journal article" date="2016" name="Nat. Commun.">
        <title>Thousands of microbial genomes shed light on interconnected biogeochemical processes in an aquifer system.</title>
        <authorList>
            <person name="Anantharaman K."/>
            <person name="Brown C.T."/>
            <person name="Hug L.A."/>
            <person name="Sharon I."/>
            <person name="Castelle C.J."/>
            <person name="Probst A.J."/>
            <person name="Thomas B.C."/>
            <person name="Singh A."/>
            <person name="Wilkins M.J."/>
            <person name="Karaoz U."/>
            <person name="Brodie E.L."/>
            <person name="Williams K.H."/>
            <person name="Hubbard S.S."/>
            <person name="Banfield J.F."/>
        </authorList>
    </citation>
    <scope>NUCLEOTIDE SEQUENCE [LARGE SCALE GENOMIC DNA]</scope>
</reference>
<evidence type="ECO:0000313" key="1">
    <source>
        <dbReference type="EMBL" id="OGI61743.1"/>
    </source>
</evidence>
<organism evidence="1 2">
    <name type="scientific">Candidatus Nomurabacteria bacterium RIFCSPHIGHO2_01_FULL_39_9</name>
    <dbReference type="NCBI Taxonomy" id="1801735"/>
    <lineage>
        <taxon>Bacteria</taxon>
        <taxon>Candidatus Nomuraibacteriota</taxon>
    </lineage>
</organism>
<proteinExistence type="predicted"/>
<dbReference type="EMBL" id="MFTL01000010">
    <property type="protein sequence ID" value="OGI61743.1"/>
    <property type="molecule type" value="Genomic_DNA"/>
</dbReference>
<name>A0A1F6UWP0_9BACT</name>
<dbReference type="AlphaFoldDB" id="A0A1F6UWP0"/>
<dbReference type="Proteomes" id="UP000182253">
    <property type="component" value="Unassembled WGS sequence"/>
</dbReference>
<comment type="caution">
    <text evidence="1">The sequence shown here is derived from an EMBL/GenBank/DDBJ whole genome shotgun (WGS) entry which is preliminary data.</text>
</comment>